<dbReference type="EMBL" id="DACRBY010000064">
    <property type="protein sequence ID" value="HAS8542913.1"/>
    <property type="molecule type" value="Genomic_DNA"/>
</dbReference>
<dbReference type="AlphaFoldDB" id="A0A8H9N539"/>
<feature type="transmembrane region" description="Helical" evidence="1">
    <location>
        <begin position="21"/>
        <end position="39"/>
    </location>
</feature>
<dbReference type="Proteomes" id="UP000863257">
    <property type="component" value="Unassembled WGS sequence"/>
</dbReference>
<dbReference type="RefSeq" id="WP_029835736.1">
    <property type="nucleotide sequence ID" value="NZ_RHHH01000030.1"/>
</dbReference>
<protein>
    <submittedName>
        <fullName evidence="2">Uncharacterized protein</fullName>
    </submittedName>
</protein>
<feature type="transmembrane region" description="Helical" evidence="1">
    <location>
        <begin position="178"/>
        <end position="207"/>
    </location>
</feature>
<feature type="transmembrane region" description="Helical" evidence="1">
    <location>
        <begin position="59"/>
        <end position="82"/>
    </location>
</feature>
<keyword evidence="1" id="KW-0812">Transmembrane</keyword>
<evidence type="ECO:0000313" key="2">
    <source>
        <dbReference type="EMBL" id="HAS8542913.1"/>
    </source>
</evidence>
<reference evidence="2" key="2">
    <citation type="submission" date="2019-01" db="EMBL/GenBank/DDBJ databases">
        <authorList>
            <consortium name="NCBI Pathogen Detection Project"/>
        </authorList>
    </citation>
    <scope>NUCLEOTIDE SEQUENCE</scope>
    <source>
        <strain evidence="2">BCW_3452</strain>
    </source>
</reference>
<keyword evidence="1" id="KW-0472">Membrane</keyword>
<comment type="caution">
    <text evidence="2">The sequence shown here is derived from an EMBL/GenBank/DDBJ whole genome shotgun (WGS) entry which is preliminary data.</text>
</comment>
<name>A0A8H9N539_VIBVL</name>
<evidence type="ECO:0000256" key="1">
    <source>
        <dbReference type="SAM" id="Phobius"/>
    </source>
</evidence>
<accession>A0A8H9N539</accession>
<keyword evidence="1" id="KW-1133">Transmembrane helix</keyword>
<reference evidence="2" key="1">
    <citation type="journal article" date="2018" name="Genome Biol.">
        <title>SKESA: strategic k-mer extension for scrupulous assemblies.</title>
        <authorList>
            <person name="Souvorov A."/>
            <person name="Agarwala R."/>
            <person name="Lipman D.J."/>
        </authorList>
    </citation>
    <scope>NUCLEOTIDE SEQUENCE</scope>
    <source>
        <strain evidence="2">BCW_3452</strain>
    </source>
</reference>
<sequence length="210" mass="24521">MKVSSSWCDLKKIGDTKFVNSMYVWIFVVPLLVKAFEYVEDEKLVFQVFQQPIPISTTLPFSWAMFYFSALCLALGNLVYLIKCPKIIKEHPTYQSYLNEGKKLKQLAQYCEDISFNWGDLAKKIEEKNQQIFLAKRNAHFLGSSETRQYQEIDVEDPIHYFWPIHEFADINFSPYRYICLSLFSVGFVLFGIVSIQNFLAVIGFLIDKT</sequence>
<gene>
    <name evidence="2" type="ORF">I7730_24425</name>
</gene>
<proteinExistence type="predicted"/>
<organism evidence="2">
    <name type="scientific">Vibrio vulnificus</name>
    <dbReference type="NCBI Taxonomy" id="672"/>
    <lineage>
        <taxon>Bacteria</taxon>
        <taxon>Pseudomonadati</taxon>
        <taxon>Pseudomonadota</taxon>
        <taxon>Gammaproteobacteria</taxon>
        <taxon>Vibrionales</taxon>
        <taxon>Vibrionaceae</taxon>
        <taxon>Vibrio</taxon>
    </lineage>
</organism>